<evidence type="ECO:0000256" key="8">
    <source>
        <dbReference type="ARBA" id="ARBA00022692"/>
    </source>
</evidence>
<evidence type="ECO:0000256" key="9">
    <source>
        <dbReference type="ARBA" id="ARBA00022827"/>
    </source>
</evidence>
<feature type="domain" description="Glucose-methanol-choline oxidoreductase N-terminal" evidence="15">
    <location>
        <begin position="268"/>
        <end position="479"/>
    </location>
</feature>
<dbReference type="STRING" id="1882483.A0A317XK11"/>
<dbReference type="Proteomes" id="UP000246740">
    <property type="component" value="Unassembled WGS sequence"/>
</dbReference>
<dbReference type="PANTHER" id="PTHR46056">
    <property type="entry name" value="LONG-CHAIN-ALCOHOL OXIDASE"/>
    <property type="match status" value="1"/>
</dbReference>
<name>A0A317XK11_9BASI</name>
<evidence type="ECO:0000256" key="12">
    <source>
        <dbReference type="ARBA" id="ARBA00023136"/>
    </source>
</evidence>
<evidence type="ECO:0000256" key="2">
    <source>
        <dbReference type="ARBA" id="ARBA00001974"/>
    </source>
</evidence>
<keyword evidence="7" id="KW-0285">Flavoprotein</keyword>
<dbReference type="SUPFAM" id="SSF51905">
    <property type="entry name" value="FAD/NAD(P)-binding domain"/>
    <property type="match status" value="1"/>
</dbReference>
<dbReference type="EC" id="1.1.3.20" evidence="6 13"/>
<comment type="function">
    <text evidence="3">Long-chain fatty alcohol oxidase involved in the omega-oxidation pathway of lipid degradation.</text>
</comment>
<keyword evidence="12" id="KW-0472">Membrane</keyword>
<keyword evidence="9" id="KW-0274">FAD</keyword>
<evidence type="ECO:0000259" key="15">
    <source>
        <dbReference type="Pfam" id="PF00732"/>
    </source>
</evidence>
<evidence type="ECO:0000256" key="5">
    <source>
        <dbReference type="ARBA" id="ARBA00010790"/>
    </source>
</evidence>
<keyword evidence="11 13" id="KW-0560">Oxidoreductase</keyword>
<feature type="domain" description="Glucose-methanol-choline oxidoreductase C-terminal" evidence="16">
    <location>
        <begin position="683"/>
        <end position="742"/>
    </location>
</feature>
<evidence type="ECO:0000256" key="13">
    <source>
        <dbReference type="PIRNR" id="PIRNR028937"/>
    </source>
</evidence>
<dbReference type="Pfam" id="PF05199">
    <property type="entry name" value="GMC_oxred_C"/>
    <property type="match status" value="1"/>
</dbReference>
<comment type="subcellular location">
    <subcellularLocation>
        <location evidence="4">Membrane</location>
    </subcellularLocation>
</comment>
<evidence type="ECO:0000313" key="18">
    <source>
        <dbReference type="Proteomes" id="UP000246740"/>
    </source>
</evidence>
<sequence length="775" mass="83351">MSASAPPSVPMPTLMKASEYWTPAQQKSFLAIADAVIPELDGIEAADVLSHLPAEVSDRQRELAPRFAKEGFCSDPRLLDCAATQVKSSLSTKVAGDINLFLSLLSTRPGTLALTGHVGPFPDLDRATREKILFGWFTSRITLFRKASAGLKGIIMLVYYRNHQPAWEAIGYPDGRADDWSRSFEDRPSEDAKPLYDYKFENDKIAGQPSNTEIIVDTEVLVIGSGSGGGVAGSYLAQRGVRTLIVDKGIYLRPEQVVGREDQGYGLLYESRGIMPSEDGSINVLAGSGFGGGSTINWSASLKPRHFARRAWAEKYGVPYYNSPFFTSDLNAVCTRMGVAVAPIRHNISNSLLALGSQRAGHPVEPVPQNSGGHTHYCGKCQLGCISGHKQGGVVTWLKDAAEAGAAFMTNCYIDRIIFDKNKRAVGAHAVVDGRKVKILASKGVVVSSGSIQTPALLLRCPELKSNKMIGQTLRLHPATIITGYYNFPIKPWEGGLLTMVSNAAELVDKDGWGCKIEVVASSPSTHAALANFSSAKEHKARMLRYSYSYSMVIICRDRDDGKVVLDDKGQARMEYTISSFDQKSLVQGMLRGCDAHLMAGAEEIATAQATVPVFSATSLSTTSSPPGGATTTPVAPTDSVYTETTQIPATWTPVETTPRDLNDPAYQAWLKKVATVGAQPYLCSIASAHQMSSCRMGATPKMSTCDPEGRVWGAKNLWIADASIMPESSGVNPMITTMAGARGVARNVAREIGAVEPAHLRSSITGQEPRAAHL</sequence>
<evidence type="ECO:0000256" key="3">
    <source>
        <dbReference type="ARBA" id="ARBA00003842"/>
    </source>
</evidence>
<dbReference type="InParanoid" id="A0A317XK11"/>
<dbReference type="InterPro" id="IPR036188">
    <property type="entry name" value="FAD/NAD-bd_sf"/>
</dbReference>
<dbReference type="PIRSF" id="PIRSF028937">
    <property type="entry name" value="Lg_Ch_AO"/>
    <property type="match status" value="1"/>
</dbReference>
<dbReference type="InterPro" id="IPR012400">
    <property type="entry name" value="Long_Oxdase"/>
</dbReference>
<evidence type="ECO:0000256" key="10">
    <source>
        <dbReference type="ARBA" id="ARBA00022989"/>
    </source>
</evidence>
<dbReference type="EMBL" id="KZ819198">
    <property type="protein sequence ID" value="PWY98614.1"/>
    <property type="molecule type" value="Genomic_DNA"/>
</dbReference>
<evidence type="ECO:0000256" key="1">
    <source>
        <dbReference type="ARBA" id="ARBA00000920"/>
    </source>
</evidence>
<dbReference type="GO" id="GO:0016020">
    <property type="term" value="C:membrane"/>
    <property type="evidence" value="ECO:0007669"/>
    <property type="project" value="UniProtKB-SubCell"/>
</dbReference>
<dbReference type="GO" id="GO:0046577">
    <property type="term" value="F:long-chain-alcohol oxidase activity"/>
    <property type="evidence" value="ECO:0007669"/>
    <property type="project" value="UniProtKB-EC"/>
</dbReference>
<dbReference type="GO" id="GO:0050660">
    <property type="term" value="F:flavin adenine dinucleotide binding"/>
    <property type="evidence" value="ECO:0007669"/>
    <property type="project" value="InterPro"/>
</dbReference>
<accession>A0A317XK11</accession>
<evidence type="ECO:0000256" key="14">
    <source>
        <dbReference type="PIRSR" id="PIRSR028937-1"/>
    </source>
</evidence>
<evidence type="ECO:0000256" key="4">
    <source>
        <dbReference type="ARBA" id="ARBA00004370"/>
    </source>
</evidence>
<proteinExistence type="inferred from homology"/>
<dbReference type="InterPro" id="IPR000172">
    <property type="entry name" value="GMC_OxRdtase_N"/>
</dbReference>
<keyword evidence="10" id="KW-1133">Transmembrane helix</keyword>
<keyword evidence="18" id="KW-1185">Reference proteome</keyword>
<comment type="similarity">
    <text evidence="5 13">Belongs to the GMC oxidoreductase family.</text>
</comment>
<comment type="catalytic activity">
    <reaction evidence="1 13">
        <text>a long-chain primary fatty alcohol + O2 = a long-chain fatty aldehyde + H2O2</text>
        <dbReference type="Rhea" id="RHEA:22756"/>
        <dbReference type="ChEBI" id="CHEBI:15379"/>
        <dbReference type="ChEBI" id="CHEBI:16240"/>
        <dbReference type="ChEBI" id="CHEBI:17176"/>
        <dbReference type="ChEBI" id="CHEBI:77396"/>
        <dbReference type="EC" id="1.1.3.20"/>
    </reaction>
</comment>
<gene>
    <name evidence="17" type="ORF">BCV70DRAFT_164796</name>
</gene>
<organism evidence="17 18">
    <name type="scientific">Testicularia cyperi</name>
    <dbReference type="NCBI Taxonomy" id="1882483"/>
    <lineage>
        <taxon>Eukaryota</taxon>
        <taxon>Fungi</taxon>
        <taxon>Dikarya</taxon>
        <taxon>Basidiomycota</taxon>
        <taxon>Ustilaginomycotina</taxon>
        <taxon>Ustilaginomycetes</taxon>
        <taxon>Ustilaginales</taxon>
        <taxon>Anthracoideaceae</taxon>
        <taxon>Testicularia</taxon>
    </lineage>
</organism>
<dbReference type="Pfam" id="PF00732">
    <property type="entry name" value="GMC_oxred_N"/>
    <property type="match status" value="1"/>
</dbReference>
<evidence type="ECO:0000313" key="17">
    <source>
        <dbReference type="EMBL" id="PWY98614.1"/>
    </source>
</evidence>
<dbReference type="PANTHER" id="PTHR46056:SF12">
    <property type="entry name" value="LONG-CHAIN-ALCOHOL OXIDASE"/>
    <property type="match status" value="1"/>
</dbReference>
<evidence type="ECO:0000259" key="16">
    <source>
        <dbReference type="Pfam" id="PF05199"/>
    </source>
</evidence>
<dbReference type="AlphaFoldDB" id="A0A317XK11"/>
<protein>
    <recommendedName>
        <fullName evidence="6 13">Long-chain-alcohol oxidase</fullName>
        <ecNumber evidence="6 13">1.1.3.20</ecNumber>
    </recommendedName>
</protein>
<evidence type="ECO:0000256" key="7">
    <source>
        <dbReference type="ARBA" id="ARBA00022630"/>
    </source>
</evidence>
<evidence type="ECO:0000256" key="6">
    <source>
        <dbReference type="ARBA" id="ARBA00013125"/>
    </source>
</evidence>
<dbReference type="InterPro" id="IPR007867">
    <property type="entry name" value="GMC_OxRtase_C"/>
</dbReference>
<dbReference type="OrthoDB" id="269227at2759"/>
<evidence type="ECO:0000256" key="11">
    <source>
        <dbReference type="ARBA" id="ARBA00023002"/>
    </source>
</evidence>
<keyword evidence="8" id="KW-0812">Transmembrane</keyword>
<comment type="cofactor">
    <cofactor evidence="2">
        <name>FAD</name>
        <dbReference type="ChEBI" id="CHEBI:57692"/>
    </cofactor>
</comment>
<reference evidence="17 18" key="1">
    <citation type="journal article" date="2018" name="Mol. Biol. Evol.">
        <title>Broad Genomic Sampling Reveals a Smut Pathogenic Ancestry of the Fungal Clade Ustilaginomycotina.</title>
        <authorList>
            <person name="Kijpornyongpan T."/>
            <person name="Mondo S.J."/>
            <person name="Barry K."/>
            <person name="Sandor L."/>
            <person name="Lee J."/>
            <person name="Lipzen A."/>
            <person name="Pangilinan J."/>
            <person name="LaButti K."/>
            <person name="Hainaut M."/>
            <person name="Henrissat B."/>
            <person name="Grigoriev I.V."/>
            <person name="Spatafora J.W."/>
            <person name="Aime M.C."/>
        </authorList>
    </citation>
    <scope>NUCLEOTIDE SEQUENCE [LARGE SCALE GENOMIC DNA]</scope>
    <source>
        <strain evidence="17 18">MCA 3645</strain>
    </source>
</reference>
<feature type="active site" description="Proton acceptor" evidence="14">
    <location>
        <position position="690"/>
    </location>
</feature>
<dbReference type="Gene3D" id="3.50.50.60">
    <property type="entry name" value="FAD/NAD(P)-binding domain"/>
    <property type="match status" value="2"/>
</dbReference>